<dbReference type="Proteomes" id="UP001218034">
    <property type="component" value="Chromosome"/>
</dbReference>
<dbReference type="Gene3D" id="3.60.15.10">
    <property type="entry name" value="Ribonuclease Z/Hydroxyacylglutathione hydrolase-like"/>
    <property type="match status" value="1"/>
</dbReference>
<dbReference type="EMBL" id="CP104395">
    <property type="protein sequence ID" value="WEL19528.1"/>
    <property type="molecule type" value="Genomic_DNA"/>
</dbReference>
<dbReference type="InterPro" id="IPR050698">
    <property type="entry name" value="MBL"/>
</dbReference>
<sequence length="321" mass="35867">MIREKDGIHIERDRLYVADSRNSKGDVNIVSHAHFDHLHMDENKVVCSEHTASLAEARTGNKVSFTEKTENIELIPSGHIIGSSAALIEECGERILYTGDFSAEDRAYMNGFQPPKADTLIIESTYGIPAYRFPSHREVKSRIADWIDSNSQPLFLYGYSLGKAQKIQSIVQEVTERPIVAHGAVEKMNEAVEKVSDQKFRAKSYTDNKDLLGENGIFIGPTRSARKESMNSFVEKVGGVKAGFSGWASTDSYMYRGGYDKTFVLSDHADFDGLVETVKRVDPEKVYTTHGFDEALASYLSRELGFKAKALKKNQTSLTDF</sequence>
<proteinExistence type="predicted"/>
<dbReference type="SUPFAM" id="SSF56281">
    <property type="entry name" value="Metallo-hydrolase/oxidoreductase"/>
    <property type="match status" value="1"/>
</dbReference>
<accession>A0ABY8CEA1</accession>
<protein>
    <submittedName>
        <fullName evidence="2">Exonuclease of the beta-lactamase foldinvolved in RNA processing</fullName>
    </submittedName>
</protein>
<dbReference type="InterPro" id="IPR036866">
    <property type="entry name" value="RibonucZ/Hydroxyglut_hydro"/>
</dbReference>
<evidence type="ECO:0000313" key="3">
    <source>
        <dbReference type="Proteomes" id="UP001218034"/>
    </source>
</evidence>
<keyword evidence="3" id="KW-1185">Reference proteome</keyword>
<dbReference type="GeneID" id="90589946"/>
<gene>
    <name evidence="2" type="primary">ysh1</name>
    <name evidence="2" type="ORF">SVXNc_0509</name>
</gene>
<evidence type="ECO:0000313" key="2">
    <source>
        <dbReference type="EMBL" id="WEL19528.1"/>
    </source>
</evidence>
<dbReference type="GO" id="GO:0004527">
    <property type="term" value="F:exonuclease activity"/>
    <property type="evidence" value="ECO:0007669"/>
    <property type="project" value="UniProtKB-KW"/>
</dbReference>
<organism evidence="2 3">
    <name type="scientific">Candidatus Nanohalococcus occultus</name>
    <dbReference type="NCBI Taxonomy" id="2978047"/>
    <lineage>
        <taxon>Archaea</taxon>
        <taxon>Candidatus Nanohalarchaeota</taxon>
        <taxon>Candidatus Nanohalarchaeota incertae sedis</taxon>
        <taxon>Candidatus Nanohalococcus</taxon>
    </lineage>
</organism>
<dbReference type="RefSeq" id="WP_347722398.1">
    <property type="nucleotide sequence ID" value="NZ_CP104395.1"/>
</dbReference>
<name>A0ABY8CEA1_9ARCH</name>
<reference evidence="2 3" key="1">
    <citation type="submission" date="2022-09" db="EMBL/GenBank/DDBJ databases">
        <title>Xylan utilization by haloarchaea-nanohaloarchaea associations.</title>
        <authorList>
            <person name="Yakimov M."/>
        </authorList>
    </citation>
    <scope>NUCLEOTIDE SEQUENCE [LARGE SCALE GENOMIC DNA]</scope>
    <source>
        <strain evidence="2 3">SVXNc</strain>
    </source>
</reference>
<keyword evidence="2" id="KW-0540">Nuclease</keyword>
<keyword evidence="2" id="KW-0378">Hydrolase</keyword>
<dbReference type="PANTHER" id="PTHR11203:SF37">
    <property type="entry name" value="INTEGRATOR COMPLEX SUBUNIT 11"/>
    <property type="match status" value="1"/>
</dbReference>
<keyword evidence="2" id="KW-0269">Exonuclease</keyword>
<feature type="domain" description="Zn-dependent metallo-hydrolase RNA specificity" evidence="1">
    <location>
        <begin position="263"/>
        <end position="309"/>
    </location>
</feature>
<evidence type="ECO:0000259" key="1">
    <source>
        <dbReference type="Pfam" id="PF07521"/>
    </source>
</evidence>
<dbReference type="PANTHER" id="PTHR11203">
    <property type="entry name" value="CLEAVAGE AND POLYADENYLATION SPECIFICITY FACTOR FAMILY MEMBER"/>
    <property type="match status" value="1"/>
</dbReference>
<dbReference type="Pfam" id="PF07521">
    <property type="entry name" value="RMMBL"/>
    <property type="match status" value="1"/>
</dbReference>
<dbReference type="InterPro" id="IPR011108">
    <property type="entry name" value="RMMBL"/>
</dbReference>